<comment type="caution">
    <text evidence="1">The sequence shown here is derived from an EMBL/GenBank/DDBJ whole genome shotgun (WGS) entry which is preliminary data.</text>
</comment>
<protein>
    <submittedName>
        <fullName evidence="1">Uncharacterized protein</fullName>
    </submittedName>
</protein>
<sequence>MQQLDRALDGGHEPTVWVRSEMFQVKNLENGHRASCGDLHQESHSLDECRVSAATNVGCLCDLHGRLTRC</sequence>
<dbReference type="AlphaFoldDB" id="A0AAW2J6C8"/>
<proteinExistence type="predicted"/>
<name>A0AAW2J6C8_9LAMI</name>
<dbReference type="EMBL" id="JACGWK010001384">
    <property type="protein sequence ID" value="KAL0289768.1"/>
    <property type="molecule type" value="Genomic_DNA"/>
</dbReference>
<reference evidence="1" key="1">
    <citation type="submission" date="2020-06" db="EMBL/GenBank/DDBJ databases">
        <authorList>
            <person name="Li T."/>
            <person name="Hu X."/>
            <person name="Zhang T."/>
            <person name="Song X."/>
            <person name="Zhang H."/>
            <person name="Dai N."/>
            <person name="Sheng W."/>
            <person name="Hou X."/>
            <person name="Wei L."/>
        </authorList>
    </citation>
    <scope>NUCLEOTIDE SEQUENCE</scope>
    <source>
        <strain evidence="1">G01</strain>
        <tissue evidence="1">Leaf</tissue>
    </source>
</reference>
<gene>
    <name evidence="1" type="ORF">Sangu_2603500</name>
</gene>
<reference evidence="1" key="2">
    <citation type="journal article" date="2024" name="Plant">
        <title>Genomic evolution and insights into agronomic trait innovations of Sesamum species.</title>
        <authorList>
            <person name="Miao H."/>
            <person name="Wang L."/>
            <person name="Qu L."/>
            <person name="Liu H."/>
            <person name="Sun Y."/>
            <person name="Le M."/>
            <person name="Wang Q."/>
            <person name="Wei S."/>
            <person name="Zheng Y."/>
            <person name="Lin W."/>
            <person name="Duan Y."/>
            <person name="Cao H."/>
            <person name="Xiong S."/>
            <person name="Wang X."/>
            <person name="Wei L."/>
            <person name="Li C."/>
            <person name="Ma Q."/>
            <person name="Ju M."/>
            <person name="Zhao R."/>
            <person name="Li G."/>
            <person name="Mu C."/>
            <person name="Tian Q."/>
            <person name="Mei H."/>
            <person name="Zhang T."/>
            <person name="Gao T."/>
            <person name="Zhang H."/>
        </authorList>
    </citation>
    <scope>NUCLEOTIDE SEQUENCE</scope>
    <source>
        <strain evidence="1">G01</strain>
    </source>
</reference>
<organism evidence="1">
    <name type="scientific">Sesamum angustifolium</name>
    <dbReference type="NCBI Taxonomy" id="2727405"/>
    <lineage>
        <taxon>Eukaryota</taxon>
        <taxon>Viridiplantae</taxon>
        <taxon>Streptophyta</taxon>
        <taxon>Embryophyta</taxon>
        <taxon>Tracheophyta</taxon>
        <taxon>Spermatophyta</taxon>
        <taxon>Magnoliopsida</taxon>
        <taxon>eudicotyledons</taxon>
        <taxon>Gunneridae</taxon>
        <taxon>Pentapetalae</taxon>
        <taxon>asterids</taxon>
        <taxon>lamiids</taxon>
        <taxon>Lamiales</taxon>
        <taxon>Pedaliaceae</taxon>
        <taxon>Sesamum</taxon>
    </lineage>
</organism>
<evidence type="ECO:0000313" key="1">
    <source>
        <dbReference type="EMBL" id="KAL0289768.1"/>
    </source>
</evidence>
<accession>A0AAW2J6C8</accession>